<dbReference type="FunCoup" id="A0A2K1J877">
    <property type="interactions" value="2503"/>
</dbReference>
<dbReference type="CDD" id="cd06071">
    <property type="entry name" value="Beach"/>
    <property type="match status" value="1"/>
</dbReference>
<dbReference type="Pfam" id="PF20426">
    <property type="entry name" value="NBCH_WD40"/>
    <property type="match status" value="1"/>
</dbReference>
<dbReference type="InterPro" id="IPR000409">
    <property type="entry name" value="BEACH_dom"/>
</dbReference>
<dbReference type="SUPFAM" id="SSF81837">
    <property type="entry name" value="BEACH domain"/>
    <property type="match status" value="1"/>
</dbReference>
<dbReference type="EnsemblPlants" id="Pp3c16_11705V3.1">
    <property type="protein sequence ID" value="Pp3c16_11705V3.1"/>
    <property type="gene ID" value="Pp3c16_11705"/>
</dbReference>
<dbReference type="Gene3D" id="2.30.29.30">
    <property type="entry name" value="Pleckstrin-homology domain (PH domain)/Phosphotyrosine-binding domain (PTB)"/>
    <property type="match status" value="1"/>
</dbReference>
<keyword evidence="3" id="KW-0677">Repeat</keyword>
<feature type="compositionally biased region" description="Basic and acidic residues" evidence="8">
    <location>
        <begin position="2723"/>
        <end position="2735"/>
    </location>
</feature>
<evidence type="ECO:0000256" key="5">
    <source>
        <dbReference type="ARBA" id="ARBA00022833"/>
    </source>
</evidence>
<evidence type="ECO:0000256" key="1">
    <source>
        <dbReference type="ARBA" id="ARBA00022574"/>
    </source>
</evidence>
<dbReference type="Gramene" id="Pp3c16_11700V3.1">
    <property type="protein sequence ID" value="Pp3c16_11700V3.1"/>
    <property type="gene ID" value="Pp3c16_11700"/>
</dbReference>
<dbReference type="InterPro" id="IPR016024">
    <property type="entry name" value="ARM-type_fold"/>
</dbReference>
<evidence type="ECO:0000259" key="10">
    <source>
        <dbReference type="PROSITE" id="PS50197"/>
    </source>
</evidence>
<dbReference type="SUPFAM" id="SSF57903">
    <property type="entry name" value="FYVE/PHD zinc finger"/>
    <property type="match status" value="1"/>
</dbReference>
<gene>
    <name evidence="12" type="ORF">PHYPA_020826</name>
</gene>
<dbReference type="FunFam" id="1.10.1540.10:FF:000002">
    <property type="entry name" value="WD repeat and FYVE domain containing 3"/>
    <property type="match status" value="1"/>
</dbReference>
<feature type="domain" description="BEACH" evidence="10">
    <location>
        <begin position="2954"/>
        <end position="3245"/>
    </location>
</feature>
<evidence type="ECO:0000256" key="7">
    <source>
        <dbReference type="PROSITE-ProRule" id="PRU00221"/>
    </source>
</evidence>
<dbReference type="SUPFAM" id="SSF50978">
    <property type="entry name" value="WD40 repeat-like"/>
    <property type="match status" value="1"/>
</dbReference>
<dbReference type="InterPro" id="IPR001680">
    <property type="entry name" value="WD40_rpt"/>
</dbReference>
<dbReference type="PaxDb" id="3218-PP1S106_4V6.1"/>
<feature type="repeat" description="WD" evidence="7">
    <location>
        <begin position="3377"/>
        <end position="3418"/>
    </location>
</feature>
<feature type="compositionally biased region" description="Polar residues" evidence="8">
    <location>
        <begin position="2039"/>
        <end position="2057"/>
    </location>
</feature>
<dbReference type="InterPro" id="IPR015943">
    <property type="entry name" value="WD40/YVTN_repeat-like_dom_sf"/>
</dbReference>
<dbReference type="PROSITE" id="PS50082">
    <property type="entry name" value="WD_REPEATS_2"/>
    <property type="match status" value="2"/>
</dbReference>
<dbReference type="InterPro" id="IPR017455">
    <property type="entry name" value="Znf_FYVE-rel"/>
</dbReference>
<sequence>MKWFDRLKEKVHSAQLPLSPRASRAHPEDGESPRFRDTNESEQDFQRAWEDFRSATEEEKEKAMEKVLGLFCKISRRTGNPARLAQTLVDNRRGFAFAIARALVTDIERLRKASPNGQLQPNDILNYFTGVSHEGSSMGGNLLFALEGLVVPPLDVQPLLDAGLLSSLVTVLYRLLCSADSASSSMDNSRSTDDSGDERKRIMVEGGVVHIMKALARHPGAAQTLAECDRLQFMFHMVVMGGTTPLSAQFQKMDASSAPPVHLAQLYRHVLQILELLLASDNGATAQYIQNQELDSNPCGRNLTSGRVVVGLVVQVEELLTPILSFVENTGDASYAVSVVSLIKNAVQLSSRPEAGGISLINNLWKERDYDLFLRLALKLSESGSDLPKGSPDIDSVPPQLMRLLDIIGELALIGTRTSSVHSGSGISGKGGKPPPGGQMNSKSDSSGSVELSLDRKLRDSNSVLVFKNLFLKTESVALRLELLDRLLRLFAENPDNYAFVQNLQIMSLFIQNMGGYPPLLQERVLKVLEVAVVSANCVPEKELLSLCLLIQQPLASSLRTSVLTLFEKLLSFDRQYKKVLREVGVVDLLVDDLKKCEPPVTSVKTSFRSRANPLRANSLSVLALERDNSSPRNQHIFEDGSTTGLAWSCLISLLRKSEGNQMVFRKANGVAAALPLLAAPKHRSNVLKLMHCLISEDTSQAHSEELKCLIEVIHTSSVQSLEGRQWRIELETKEDILWMMWKVIVAKPALKIVFGVARGFMLLLSVLESIQIDDHSGTTSLLFGLDESEVDSCDGTISLSGLKLRMDLFSALVHVVVAAVVDTPANRNLLHECLMSQNFKRLLRCSGLVCEEFGEKIAELLFDLALERVHSPSQNSQGLPILLQKEEAGHEGFRLPGIQGTFVVDSNQALRQEEVNNASAIEVLLFCLLQFTMTLQLRVLLRLKAIASASPRNQDVLSAVGCVGLLLEAIRSMSPNSSSILTCSLQIVEVLGSFRLSTSEIRTLGRYIWQNRDGSGGQIGKNILETVKRMWSIDFVPESLSLSSFIEFRMSRVGHACIRVPLANRTWPPATGYSFACWIRFENLRSHALTASEHNSTGRKLDSSGPTIRIFSVCTAEEKSSTCVELFMDDTGGLKLVTSPTSFLSFKGVHLEECRWYHLVVVHNKPNALAGLFQSSFAYLYLNGRLCHTGKLGYSATPIGKPLQVTIGTTSSEAELCSMSWRLGSCYLYEEVLPAPAVFFMYIMGRAYRGLDIEQQPSSVVQREGSVRAAAGGLAKVEGTGIVWDMEKFANIAQLSGRKLIFAFDGTFLNAHVSTAAVKIVNLVDSTSACASLNGGIPRDAEMFGDIHICTPLNIADNMRKVGGVAVVLAMVEAAESWEMLHLALSLLHSVLKYNPRNARDMQKCHGYHLLALFLHHRMNYFTVDKRCLDLLFEIASCQAAVSVKPLSGVENPAYLQRMMSIQEPVRQISGVPDSITKLVHMDSGMDSGFDVSSNPSKFDDQVSSYDSIFDTAESFGIPESSTGPGISDIGVVDASIGDVDDCRILSNPDIMVHVFLDWTLWSSPKCPLATQLAVMAFIGRLVSTKRYRKHNMTVLRRLNLMHHLLELLQRDVETPVFEAAVEILKLILQDGFVSSELQVVADFVVMTFDPSTLVEGTPIVSREHSKTNQVKVRNMLLDKLIDLQYFLKSDEVKLEEWNRIVSTKVITFLLDEAVHHDSMVRVITLLGLCLATSATFAAKFKSTGGYQHVTRVMPSFFDSPDIYFILFRLVFNQSVYPRQPEVRMLDFHALLPGDGKSGEISFPELLEAVIAMCRAAFNRVSKQSLTAQQSGNFSELASLARSYSDVTEDAGEALQGEALLHKTYAARLMGGEAAAPALITSILRFMVDLAKMCHPFSLACRRMDILESFVDLYFSCARSAGAVQSAQEALAQTQQSEQGEDFAYADDTLHLDVNESDYQKANGLSDHEVKLNKGISGDIAARAFSDFPIETIHNLFYDTNMEVLASSPKYDGQTSGLSSPSTRDVECSPRWGRVDSPTPSHASSSVAIPQAQDIPSSSAGSFYEASNEAFSRLRTFSSFAGPYISLSEAGSSSRHRASTFFSSTPRSDVDSFYSEFGVASSGRFTPRDSSDAIVTPKLLMQLECMRSSGGSCAAGAAAILDLIAEVLADTLTEQVKGMALVEAAIEAVPTFAGLDTMLVFQGLCLGRMINFLERRLLRDEEEHAKKLDKNRWAPNLDTLSWLLVDRMFMGAFSDPGGAIKVLEFLLAMLQLANADGRVEEAVPAGKGLLALARGGGRQLEPYVQALLKNTNRMIMYCLLPSSPSDGFGEDSLSTSFRRSSDSLLRSFDSLRHTAEGGSGESGVSSQEIDKATVLQLILANKKLVFCASNVDAELLCALCWNVTPLLWDPEPSTRNLAVDVWRALVTYRSSALEDILIWRGTQGALNVDVLHNGFNLLLTVGSKAFYEWIEDNYEKVRKVLEQRAAVVWKEYVQGASRFPGVRIKPLEGRRKREMTRRSRDISKIDHSHREQVAKSRSGLAQVRESIAAELRMLRQDKYSWILHSESEWAEQIQQLVHERGLWPMTAANGKPNWQLCATEGPFRMRKKLERQKINQIDIYQTRLEGEDTPGPEYCRRDSLEKEATPPPLSMDHLIIPLSKDFNMAMEEEEYQSKAEGVDDDRDSSYALGQRVDDQRSNSAIQESQIPDRGRSERGSQAGGKEVLESPRDSKDNEPIMDAQNTKVAALEDGEYLIRPFLEPGEKLKFRYNCERVLGLEKRDGIFLIGEQCLYMIDNYFIDEEDGCIKEKGDEGDISVIDKALGVSMVGSNDSQDGMKQSSGSIAESGPISWAGGRAWAYDGGAWGKEKVRAGPNLRRRWRTWKLDSVHELLKRQYQLRPVAIELFSVNGSNDLLVFHKNERDEVFKNLLAQNLPRNSMLDTTISGASKQEGNEGGRLFKILARSFSKRWQNGEISNFQYLMHLNTLAGRGYNDLTQYPVFPWILADYESEELDLSKPETFRCLEKPMGALHPPREESFKTRYENWDDSDIPRFHYGSHYSSAGIVLFYLIRLPPFSWENMKLQGGEFDHADRLFSSLLDTWLSASQGNTADVKELIPEFFYLPEFLENQFNFDLGMTQSGEKVDHVQLPPWAKGSAREFIRKHREALESQYVSENLHHWIDLIFGYKQRGKAAVEATNVFYHLTYEGAVNIDSVTDSAMKAAILAQINHFGQTPRQLFPKPHPKRKWVPRPAVTLVPYSNHTIVPQEIRMMGSRVSQILLYQNTPFIAIKNRVLRPPTYDKYVAWGFPDRSLRLMSYDQDKVLSTHENLHDDGPVTCAGFSRDGQILVTGGEDGVVAVWRFIAPMNNSSPLQLQRALCAHTQAVTCLAVSQSYSLVVSASKDRTIIFWDLTSLEYVRQLPELPTPATSLHINDMSGEVVTAVGLILTVWSINGDCLAAVNTSHAYSDLILSITSPQVPEWTEAGWYITGHQSGMIRLWCMQFDSHSSSNRMTLLRTKCDPLTTPGKAGNKARTSWFTLPASSGIKRMNSGVEVTEDSTKFCITGGTPEYQLTLIKVLTWHKEPVTALCLGNDLKQLCSGDSGGHVVSWTLLDDVSKSPPLLVSQSDTCNSCQIQIMASDTRHHCKNCGQVLCFNCAYSYELPLEDLGHFLPVRICERCYQTRKASQPLATKGTADPEEVVTEGSFLLKSANYNRSESSKF</sequence>
<dbReference type="SMART" id="SM00320">
    <property type="entry name" value="WD40"/>
    <property type="match status" value="3"/>
</dbReference>
<reference evidence="12 14" key="2">
    <citation type="journal article" date="2018" name="Plant J.">
        <title>The Physcomitrella patens chromosome-scale assembly reveals moss genome structure and evolution.</title>
        <authorList>
            <person name="Lang D."/>
            <person name="Ullrich K.K."/>
            <person name="Murat F."/>
            <person name="Fuchs J."/>
            <person name="Jenkins J."/>
            <person name="Haas F.B."/>
            <person name="Piednoel M."/>
            <person name="Gundlach H."/>
            <person name="Van Bel M."/>
            <person name="Meyberg R."/>
            <person name="Vives C."/>
            <person name="Morata J."/>
            <person name="Symeonidi A."/>
            <person name="Hiss M."/>
            <person name="Muchero W."/>
            <person name="Kamisugi Y."/>
            <person name="Saleh O."/>
            <person name="Blanc G."/>
            <person name="Decker E.L."/>
            <person name="van Gessel N."/>
            <person name="Grimwood J."/>
            <person name="Hayes R.D."/>
            <person name="Graham S.W."/>
            <person name="Gunter L.E."/>
            <person name="McDaniel S.F."/>
            <person name="Hoernstein S.N.W."/>
            <person name="Larsson A."/>
            <person name="Li F.W."/>
            <person name="Perroud P.F."/>
            <person name="Phillips J."/>
            <person name="Ranjan P."/>
            <person name="Rokshar D.S."/>
            <person name="Rothfels C.J."/>
            <person name="Schneider L."/>
            <person name="Shu S."/>
            <person name="Stevenson D.W."/>
            <person name="Thummler F."/>
            <person name="Tillich M."/>
            <person name="Villarreal Aguilar J.C."/>
            <person name="Widiez T."/>
            <person name="Wong G.K."/>
            <person name="Wymore A."/>
            <person name="Zhang Y."/>
            <person name="Zimmer A.D."/>
            <person name="Quatrano R.S."/>
            <person name="Mayer K.F.X."/>
            <person name="Goodstein D."/>
            <person name="Casacuberta J.M."/>
            <person name="Vandepoele K."/>
            <person name="Reski R."/>
            <person name="Cuming A.C."/>
            <person name="Tuskan G.A."/>
            <person name="Maumus F."/>
            <person name="Salse J."/>
            <person name="Schmutz J."/>
            <person name="Rensing S.A."/>
        </authorList>
    </citation>
    <scope>NUCLEOTIDE SEQUENCE [LARGE SCALE GENOMIC DNA]</scope>
    <source>
        <strain evidence="13 14">cv. Gransden 2004</strain>
    </source>
</reference>
<proteinExistence type="predicted"/>
<evidence type="ECO:0000259" key="11">
    <source>
        <dbReference type="PROSITE" id="PS51783"/>
    </source>
</evidence>
<dbReference type="Gramene" id="Pp3c16_11705V3.1">
    <property type="protein sequence ID" value="Pp3c16_11705V3.1"/>
    <property type="gene ID" value="Pp3c16_11705"/>
</dbReference>
<dbReference type="EnsemblPlants" id="Pp3c16_11700V3.1">
    <property type="protein sequence ID" value="Pp3c16_11700V3.1"/>
    <property type="gene ID" value="Pp3c16_11700"/>
</dbReference>
<evidence type="ECO:0000259" key="9">
    <source>
        <dbReference type="PROSITE" id="PS50178"/>
    </source>
</evidence>
<dbReference type="InterPro" id="IPR011011">
    <property type="entry name" value="Znf_FYVE_PHD"/>
</dbReference>
<feature type="compositionally biased region" description="Basic and acidic residues" evidence="8">
    <location>
        <begin position="25"/>
        <end position="44"/>
    </location>
</feature>
<protein>
    <recommendedName>
        <fullName evidence="15">BEACH domain-containing protein</fullName>
    </recommendedName>
</protein>
<feature type="compositionally biased region" description="Polar residues" evidence="8">
    <location>
        <begin position="439"/>
        <end position="450"/>
    </location>
</feature>
<dbReference type="SUPFAM" id="SSF49899">
    <property type="entry name" value="Concanavalin A-like lectins/glucanases"/>
    <property type="match status" value="1"/>
</dbReference>
<dbReference type="STRING" id="3218.A0A2K1J877"/>
<dbReference type="InterPro" id="IPR011993">
    <property type="entry name" value="PH-like_dom_sf"/>
</dbReference>
<dbReference type="CDD" id="cd01201">
    <property type="entry name" value="PH_BEACH"/>
    <property type="match status" value="1"/>
</dbReference>
<evidence type="ECO:0000313" key="12">
    <source>
        <dbReference type="EMBL" id="PNR37717.1"/>
    </source>
</evidence>
<keyword evidence="2" id="KW-0479">Metal-binding</keyword>
<dbReference type="PROSITE" id="PS50294">
    <property type="entry name" value="WD_REPEATS_REGION"/>
    <property type="match status" value="2"/>
</dbReference>
<feature type="domain" description="FYVE-type" evidence="9">
    <location>
        <begin position="3622"/>
        <end position="3683"/>
    </location>
</feature>
<dbReference type="InParanoid" id="A0A2K1J877"/>
<evidence type="ECO:0000313" key="13">
    <source>
        <dbReference type="EnsemblPlants" id="Pp3c16_11700V3.1"/>
    </source>
</evidence>
<reference evidence="13" key="3">
    <citation type="submission" date="2020-12" db="UniProtKB">
        <authorList>
            <consortium name="EnsemblPlants"/>
        </authorList>
    </citation>
    <scope>IDENTIFICATION</scope>
</reference>
<evidence type="ECO:0000256" key="2">
    <source>
        <dbReference type="ARBA" id="ARBA00022723"/>
    </source>
</evidence>
<keyword evidence="5" id="KW-0862">Zinc</keyword>
<dbReference type="PANTHER" id="PTHR46108:SF4">
    <property type="entry name" value="BLUE CHEESE"/>
    <property type="match status" value="1"/>
</dbReference>
<evidence type="ECO:0000256" key="8">
    <source>
        <dbReference type="SAM" id="MobiDB-lite"/>
    </source>
</evidence>
<dbReference type="InterPro" id="IPR051944">
    <property type="entry name" value="BEACH_domain_protein"/>
</dbReference>
<dbReference type="PANTHER" id="PTHR46108">
    <property type="entry name" value="BLUE CHEESE"/>
    <property type="match status" value="1"/>
</dbReference>
<dbReference type="Gene3D" id="3.30.40.10">
    <property type="entry name" value="Zinc/RING finger domain, C3HC4 (zinc finger)"/>
    <property type="match status" value="1"/>
</dbReference>
<dbReference type="Proteomes" id="UP000006727">
    <property type="component" value="Chromosome 16"/>
</dbReference>
<dbReference type="SMART" id="SM01026">
    <property type="entry name" value="Beach"/>
    <property type="match status" value="1"/>
</dbReference>
<dbReference type="SUPFAM" id="SSF50729">
    <property type="entry name" value="PH domain-like"/>
    <property type="match status" value="1"/>
</dbReference>
<dbReference type="InterPro" id="IPR000306">
    <property type="entry name" value="Znf_FYVE"/>
</dbReference>
<dbReference type="PROSITE" id="PS50197">
    <property type="entry name" value="BEACH"/>
    <property type="match status" value="1"/>
</dbReference>
<dbReference type="Gene3D" id="2.130.10.10">
    <property type="entry name" value="YVTN repeat-like/Quinoprotein amine dehydrogenase"/>
    <property type="match status" value="1"/>
</dbReference>
<keyword evidence="4 6" id="KW-0863">Zinc-finger</keyword>
<dbReference type="InterPro" id="IPR046851">
    <property type="entry name" value="NBCH_WD40"/>
</dbReference>
<dbReference type="InterPro" id="IPR013083">
    <property type="entry name" value="Znf_RING/FYVE/PHD"/>
</dbReference>
<dbReference type="Pfam" id="PF14844">
    <property type="entry name" value="PH_BEACH"/>
    <property type="match status" value="1"/>
</dbReference>
<feature type="region of interest" description="Disordered" evidence="8">
    <location>
        <begin position="1"/>
        <end position="44"/>
    </location>
</feature>
<evidence type="ECO:0000313" key="14">
    <source>
        <dbReference type="Proteomes" id="UP000006727"/>
    </source>
</evidence>
<dbReference type="GO" id="GO:0008270">
    <property type="term" value="F:zinc ion binding"/>
    <property type="evidence" value="ECO:0007669"/>
    <property type="project" value="UniProtKB-KW"/>
</dbReference>
<evidence type="ECO:0000256" key="3">
    <source>
        <dbReference type="ARBA" id="ARBA00022737"/>
    </source>
</evidence>
<dbReference type="Pfam" id="PF02138">
    <property type="entry name" value="Beach"/>
    <property type="match status" value="1"/>
</dbReference>
<dbReference type="InterPro" id="IPR023362">
    <property type="entry name" value="PH-BEACH_dom"/>
</dbReference>
<dbReference type="PROSITE" id="PS00678">
    <property type="entry name" value="WD_REPEATS_1"/>
    <property type="match status" value="1"/>
</dbReference>
<evidence type="ECO:0000256" key="6">
    <source>
        <dbReference type="PROSITE-ProRule" id="PRU00091"/>
    </source>
</evidence>
<dbReference type="InterPro" id="IPR036372">
    <property type="entry name" value="BEACH_dom_sf"/>
</dbReference>
<dbReference type="InterPro" id="IPR036322">
    <property type="entry name" value="WD40_repeat_dom_sf"/>
</dbReference>
<dbReference type="SUPFAM" id="SSF48371">
    <property type="entry name" value="ARM repeat"/>
    <property type="match status" value="2"/>
</dbReference>
<accession>A0A2K1J877</accession>
<feature type="region of interest" description="Disordered" evidence="8">
    <location>
        <begin position="2011"/>
        <end position="2057"/>
    </location>
</feature>
<evidence type="ECO:0008006" key="15">
    <source>
        <dbReference type="Google" id="ProtNLM"/>
    </source>
</evidence>
<feature type="region of interest" description="Disordered" evidence="8">
    <location>
        <begin position="2690"/>
        <end position="2738"/>
    </location>
</feature>
<keyword evidence="1 7" id="KW-0853">WD repeat</keyword>
<feature type="compositionally biased region" description="Basic and acidic residues" evidence="8">
    <location>
        <begin position="1"/>
        <end position="12"/>
    </location>
</feature>
<dbReference type="EMBL" id="ABEU02000016">
    <property type="protein sequence ID" value="PNR37717.1"/>
    <property type="molecule type" value="Genomic_DNA"/>
</dbReference>
<dbReference type="SMART" id="SM00064">
    <property type="entry name" value="FYVE"/>
    <property type="match status" value="1"/>
</dbReference>
<dbReference type="Gene3D" id="1.10.1540.10">
    <property type="entry name" value="BEACH domain"/>
    <property type="match status" value="1"/>
</dbReference>
<name>A0A2K1J877_PHYPA</name>
<dbReference type="Pfam" id="PF01363">
    <property type="entry name" value="FYVE"/>
    <property type="match status" value="1"/>
</dbReference>
<feature type="domain" description="BEACH-type PH" evidence="11">
    <location>
        <begin position="2760"/>
        <end position="2929"/>
    </location>
</feature>
<feature type="region of interest" description="Disordered" evidence="8">
    <location>
        <begin position="419"/>
        <end position="452"/>
    </location>
</feature>
<organism evidence="12">
    <name type="scientific">Physcomitrium patens</name>
    <name type="common">Spreading-leaved earth moss</name>
    <name type="synonym">Physcomitrella patens</name>
    <dbReference type="NCBI Taxonomy" id="3218"/>
    <lineage>
        <taxon>Eukaryota</taxon>
        <taxon>Viridiplantae</taxon>
        <taxon>Streptophyta</taxon>
        <taxon>Embryophyta</taxon>
        <taxon>Bryophyta</taxon>
        <taxon>Bryophytina</taxon>
        <taxon>Bryopsida</taxon>
        <taxon>Funariidae</taxon>
        <taxon>Funariales</taxon>
        <taxon>Funariaceae</taxon>
        <taxon>Physcomitrium</taxon>
    </lineage>
</organism>
<feature type="compositionally biased region" description="Polar residues" evidence="8">
    <location>
        <begin position="2014"/>
        <end position="2024"/>
    </location>
</feature>
<reference evidence="12 14" key="1">
    <citation type="journal article" date="2008" name="Science">
        <title>The Physcomitrella genome reveals evolutionary insights into the conquest of land by plants.</title>
        <authorList>
            <person name="Rensing S."/>
            <person name="Lang D."/>
            <person name="Zimmer A."/>
            <person name="Terry A."/>
            <person name="Salamov A."/>
            <person name="Shapiro H."/>
            <person name="Nishiyama T."/>
            <person name="Perroud P.-F."/>
            <person name="Lindquist E."/>
            <person name="Kamisugi Y."/>
            <person name="Tanahashi T."/>
            <person name="Sakakibara K."/>
            <person name="Fujita T."/>
            <person name="Oishi K."/>
            <person name="Shin-I T."/>
            <person name="Kuroki Y."/>
            <person name="Toyoda A."/>
            <person name="Suzuki Y."/>
            <person name="Hashimoto A."/>
            <person name="Yamaguchi K."/>
            <person name="Sugano A."/>
            <person name="Kohara Y."/>
            <person name="Fujiyama A."/>
            <person name="Anterola A."/>
            <person name="Aoki S."/>
            <person name="Ashton N."/>
            <person name="Barbazuk W.B."/>
            <person name="Barker E."/>
            <person name="Bennetzen J."/>
            <person name="Bezanilla M."/>
            <person name="Blankenship R."/>
            <person name="Cho S.H."/>
            <person name="Dutcher S."/>
            <person name="Estelle M."/>
            <person name="Fawcett J.A."/>
            <person name="Gundlach H."/>
            <person name="Hanada K."/>
            <person name="Heyl A."/>
            <person name="Hicks K.A."/>
            <person name="Hugh J."/>
            <person name="Lohr M."/>
            <person name="Mayer K."/>
            <person name="Melkozernov A."/>
            <person name="Murata T."/>
            <person name="Nelson D."/>
            <person name="Pils B."/>
            <person name="Prigge M."/>
            <person name="Reiss B."/>
            <person name="Renner T."/>
            <person name="Rombauts S."/>
            <person name="Rushton P."/>
            <person name="Sanderfoot A."/>
            <person name="Schween G."/>
            <person name="Shiu S.-H."/>
            <person name="Stueber K."/>
            <person name="Theodoulou F.L."/>
            <person name="Tu H."/>
            <person name="Van de Peer Y."/>
            <person name="Verrier P.J."/>
            <person name="Waters E."/>
            <person name="Wood A."/>
            <person name="Yang L."/>
            <person name="Cove D."/>
            <person name="Cuming A."/>
            <person name="Hasebe M."/>
            <person name="Lucas S."/>
            <person name="Mishler D.B."/>
            <person name="Reski R."/>
            <person name="Grigoriev I."/>
            <person name="Quatrano R.S."/>
            <person name="Boore J.L."/>
        </authorList>
    </citation>
    <scope>NUCLEOTIDE SEQUENCE [LARGE SCALE GENOMIC DNA]</scope>
    <source>
        <strain evidence="13 14">cv. Gransden 2004</strain>
    </source>
</reference>
<feature type="compositionally biased region" description="Basic and acidic residues" evidence="8">
    <location>
        <begin position="2635"/>
        <end position="2645"/>
    </location>
</feature>
<evidence type="ECO:0000256" key="4">
    <source>
        <dbReference type="ARBA" id="ARBA00022771"/>
    </source>
</evidence>
<feature type="repeat" description="WD" evidence="7">
    <location>
        <begin position="3328"/>
        <end position="3359"/>
    </location>
</feature>
<feature type="region of interest" description="Disordered" evidence="8">
    <location>
        <begin position="2624"/>
        <end position="2654"/>
    </location>
</feature>
<keyword evidence="14" id="KW-1185">Reference proteome</keyword>
<dbReference type="PROSITE" id="PS51783">
    <property type="entry name" value="PH_BEACH"/>
    <property type="match status" value="1"/>
</dbReference>
<dbReference type="InterPro" id="IPR019775">
    <property type="entry name" value="WD40_repeat_CS"/>
</dbReference>
<dbReference type="PROSITE" id="PS50178">
    <property type="entry name" value="ZF_FYVE"/>
    <property type="match status" value="1"/>
</dbReference>
<dbReference type="InterPro" id="IPR013320">
    <property type="entry name" value="ConA-like_dom_sf"/>
</dbReference>